<protein>
    <submittedName>
        <fullName evidence="1">Uncharacterized protein</fullName>
    </submittedName>
</protein>
<name>A0A9D5HTA0_9LILI</name>
<reference evidence="1" key="1">
    <citation type="submission" date="2021-03" db="EMBL/GenBank/DDBJ databases">
        <authorList>
            <person name="Li Z."/>
            <person name="Yang C."/>
        </authorList>
    </citation>
    <scope>NUCLEOTIDE SEQUENCE</scope>
    <source>
        <strain evidence="1">Dzin_1.0</strain>
        <tissue evidence="1">Leaf</tissue>
    </source>
</reference>
<reference evidence="1" key="2">
    <citation type="journal article" date="2022" name="Hortic Res">
        <title>The genome of Dioscorea zingiberensis sheds light on the biosynthesis, origin and evolution of the medicinally important diosgenin saponins.</title>
        <authorList>
            <person name="Li Y."/>
            <person name="Tan C."/>
            <person name="Li Z."/>
            <person name="Guo J."/>
            <person name="Li S."/>
            <person name="Chen X."/>
            <person name="Wang C."/>
            <person name="Dai X."/>
            <person name="Yang H."/>
            <person name="Song W."/>
            <person name="Hou L."/>
            <person name="Xu J."/>
            <person name="Tong Z."/>
            <person name="Xu A."/>
            <person name="Yuan X."/>
            <person name="Wang W."/>
            <person name="Yang Q."/>
            <person name="Chen L."/>
            <person name="Sun Z."/>
            <person name="Wang K."/>
            <person name="Pan B."/>
            <person name="Chen J."/>
            <person name="Bao Y."/>
            <person name="Liu F."/>
            <person name="Qi X."/>
            <person name="Gang D.R."/>
            <person name="Wen J."/>
            <person name="Li J."/>
        </authorList>
    </citation>
    <scope>NUCLEOTIDE SEQUENCE</scope>
    <source>
        <strain evidence="1">Dzin_1.0</strain>
    </source>
</reference>
<accession>A0A9D5HTA0</accession>
<keyword evidence="2" id="KW-1185">Reference proteome</keyword>
<sequence>MHQLEMIHWLWIWRAWEKVKYGLMVKASVDIGLPTKLLVLVEAVTIGEHIMRKNVKAIAGSPLKDGIMSLDLG</sequence>
<proteinExistence type="predicted"/>
<dbReference type="Proteomes" id="UP001085076">
    <property type="component" value="Miscellaneous, Linkage group lg01"/>
</dbReference>
<gene>
    <name evidence="1" type="ORF">J5N97_006380</name>
</gene>
<dbReference type="EMBL" id="JAGGNH010000001">
    <property type="protein sequence ID" value="KAJ0988024.1"/>
    <property type="molecule type" value="Genomic_DNA"/>
</dbReference>
<comment type="caution">
    <text evidence="1">The sequence shown here is derived from an EMBL/GenBank/DDBJ whole genome shotgun (WGS) entry which is preliminary data.</text>
</comment>
<organism evidence="1 2">
    <name type="scientific">Dioscorea zingiberensis</name>
    <dbReference type="NCBI Taxonomy" id="325984"/>
    <lineage>
        <taxon>Eukaryota</taxon>
        <taxon>Viridiplantae</taxon>
        <taxon>Streptophyta</taxon>
        <taxon>Embryophyta</taxon>
        <taxon>Tracheophyta</taxon>
        <taxon>Spermatophyta</taxon>
        <taxon>Magnoliopsida</taxon>
        <taxon>Liliopsida</taxon>
        <taxon>Dioscoreales</taxon>
        <taxon>Dioscoreaceae</taxon>
        <taxon>Dioscorea</taxon>
    </lineage>
</organism>
<evidence type="ECO:0000313" key="1">
    <source>
        <dbReference type="EMBL" id="KAJ0988024.1"/>
    </source>
</evidence>
<dbReference type="AlphaFoldDB" id="A0A9D5HTA0"/>
<evidence type="ECO:0000313" key="2">
    <source>
        <dbReference type="Proteomes" id="UP001085076"/>
    </source>
</evidence>